<dbReference type="Pfam" id="PF02668">
    <property type="entry name" value="TauD"/>
    <property type="match status" value="1"/>
</dbReference>
<dbReference type="InterPro" id="IPR042098">
    <property type="entry name" value="TauD-like_sf"/>
</dbReference>
<keyword evidence="6" id="KW-0472">Membrane</keyword>
<dbReference type="SUPFAM" id="SSF51197">
    <property type="entry name" value="Clavaminate synthase-like"/>
    <property type="match status" value="1"/>
</dbReference>
<dbReference type="Proteomes" id="UP001642484">
    <property type="component" value="Unassembled WGS sequence"/>
</dbReference>
<evidence type="ECO:0000313" key="8">
    <source>
        <dbReference type="EMBL" id="CAK9041814.1"/>
    </source>
</evidence>
<evidence type="ECO:0000256" key="2">
    <source>
        <dbReference type="ARBA" id="ARBA00022723"/>
    </source>
</evidence>
<dbReference type="InterPro" id="IPR003819">
    <property type="entry name" value="TauD/TfdA-like"/>
</dbReference>
<evidence type="ECO:0000313" key="9">
    <source>
        <dbReference type="Proteomes" id="UP001642484"/>
    </source>
</evidence>
<keyword evidence="3" id="KW-0223">Dioxygenase</keyword>
<reference evidence="8 9" key="1">
    <citation type="submission" date="2024-02" db="EMBL/GenBank/DDBJ databases">
        <authorList>
            <person name="Chen Y."/>
            <person name="Shah S."/>
            <person name="Dougan E. K."/>
            <person name="Thang M."/>
            <person name="Chan C."/>
        </authorList>
    </citation>
    <scope>NUCLEOTIDE SEQUENCE [LARGE SCALE GENOMIC DNA]</scope>
</reference>
<evidence type="ECO:0000256" key="5">
    <source>
        <dbReference type="ARBA" id="ARBA00023004"/>
    </source>
</evidence>
<accession>A0ABP0LUZ2</accession>
<gene>
    <name evidence="8" type="ORF">CCMP2556_LOCUS22376</name>
</gene>
<dbReference type="PROSITE" id="PS51257">
    <property type="entry name" value="PROKAR_LIPOPROTEIN"/>
    <property type="match status" value="1"/>
</dbReference>
<keyword evidence="4" id="KW-0560">Oxidoreductase</keyword>
<name>A0ABP0LUZ2_9DINO</name>
<dbReference type="PANTHER" id="PTHR30468">
    <property type="entry name" value="ALPHA-KETOGLUTARATE-DEPENDENT SULFONATE DIOXYGENASE"/>
    <property type="match status" value="1"/>
</dbReference>
<keyword evidence="2" id="KW-0479">Metal-binding</keyword>
<sequence>MAIGTRPNGPDPRFGWFAIPRTIGPGFVSGGCLSHAFPTPLNWFQRTMSPSARSAPSHAFCLGFRTSPSRFLQEVRSGGLCRGRAQRRAFGGDADLAAVIFGLLPLLLLLTLLRAAAKKRRERRGIEEAALSAAVALLPDEGQPLELKPVSSAFGAEVRGVDLAKALPKELAKLFWQYGLLIFRDQDIVEEELLRWAAVLAEPAKAAGQPRALAIYRTCDRDPTPRGQDFWHSDNSYAPEPAGPTLLYALKVPQGTEGPLGDTLFLDAGLKAVRPHLEKAQLEQMASLRARHNLAHNAGHPLAEFEDKAPADACHPVLRQHPITGEEVVFVNEAYVHRIDSMSQEQSQSCLKQLLAALQRAPGYRHRWREGDVLVWDNHRLQHKATTLQMPKDAERVMWRVQTHGPGLAGDESWDEKAPWKQTVLFVLVDGHGLKLVQKKAVKNTSEGWRFRTNRFPSPFLPGYQASSGGILSIPE</sequence>
<comment type="caution">
    <text evidence="8">The sequence shown here is derived from an EMBL/GenBank/DDBJ whole genome shotgun (WGS) entry which is preliminary data.</text>
</comment>
<dbReference type="InterPro" id="IPR051323">
    <property type="entry name" value="AtsK-like"/>
</dbReference>
<keyword evidence="9" id="KW-1185">Reference proteome</keyword>
<feature type="transmembrane region" description="Helical" evidence="6">
    <location>
        <begin position="96"/>
        <end position="117"/>
    </location>
</feature>
<evidence type="ECO:0000259" key="7">
    <source>
        <dbReference type="Pfam" id="PF02668"/>
    </source>
</evidence>
<proteinExistence type="inferred from homology"/>
<organism evidence="8 9">
    <name type="scientific">Durusdinium trenchii</name>
    <dbReference type="NCBI Taxonomy" id="1381693"/>
    <lineage>
        <taxon>Eukaryota</taxon>
        <taxon>Sar</taxon>
        <taxon>Alveolata</taxon>
        <taxon>Dinophyceae</taxon>
        <taxon>Suessiales</taxon>
        <taxon>Symbiodiniaceae</taxon>
        <taxon>Durusdinium</taxon>
    </lineage>
</organism>
<dbReference type="EMBL" id="CAXAMN010013836">
    <property type="protein sequence ID" value="CAK9041814.1"/>
    <property type="molecule type" value="Genomic_DNA"/>
</dbReference>
<dbReference type="PANTHER" id="PTHR30468:SF1">
    <property type="entry name" value="ALPHA-KETOGLUTARATE-DEPENDENT SULFONATE DIOXYGENASE"/>
    <property type="match status" value="1"/>
</dbReference>
<evidence type="ECO:0000256" key="3">
    <source>
        <dbReference type="ARBA" id="ARBA00022964"/>
    </source>
</evidence>
<evidence type="ECO:0000256" key="1">
    <source>
        <dbReference type="ARBA" id="ARBA00005896"/>
    </source>
</evidence>
<evidence type="ECO:0000256" key="6">
    <source>
        <dbReference type="SAM" id="Phobius"/>
    </source>
</evidence>
<keyword evidence="6" id="KW-0812">Transmembrane</keyword>
<keyword evidence="6" id="KW-1133">Transmembrane helix</keyword>
<feature type="domain" description="TauD/TfdA-like" evidence="7">
    <location>
        <begin position="147"/>
        <end position="401"/>
    </location>
</feature>
<keyword evidence="5" id="KW-0408">Iron</keyword>
<comment type="similarity">
    <text evidence="1">Belongs to the TfdA dioxygenase family.</text>
</comment>
<evidence type="ECO:0000256" key="4">
    <source>
        <dbReference type="ARBA" id="ARBA00023002"/>
    </source>
</evidence>
<dbReference type="Gene3D" id="3.60.130.10">
    <property type="entry name" value="Clavaminate synthase-like"/>
    <property type="match status" value="1"/>
</dbReference>
<protein>
    <recommendedName>
        <fullName evidence="7">TauD/TfdA-like domain-containing protein</fullName>
    </recommendedName>
</protein>